<comment type="caution">
    <text evidence="8">The sequence shown here is derived from an EMBL/GenBank/DDBJ whole genome shotgun (WGS) entry which is preliminary data.</text>
</comment>
<dbReference type="EMBL" id="PDNA01000061">
    <property type="protein sequence ID" value="PGH17869.1"/>
    <property type="molecule type" value="Genomic_DNA"/>
</dbReference>
<keyword evidence="9" id="KW-1185">Reference proteome</keyword>
<evidence type="ECO:0000256" key="1">
    <source>
        <dbReference type="ARBA" id="ARBA00012845"/>
    </source>
</evidence>
<dbReference type="InterPro" id="IPR036812">
    <property type="entry name" value="NAD(P)_OxRdtase_dom_sf"/>
</dbReference>
<evidence type="ECO:0000256" key="5">
    <source>
        <dbReference type="ARBA" id="ARBA00047534"/>
    </source>
</evidence>
<dbReference type="InterPro" id="IPR018170">
    <property type="entry name" value="Aldo/ket_reductase_CS"/>
</dbReference>
<evidence type="ECO:0000256" key="3">
    <source>
        <dbReference type="ARBA" id="ARBA00025065"/>
    </source>
</evidence>
<evidence type="ECO:0000259" key="7">
    <source>
        <dbReference type="Pfam" id="PF00248"/>
    </source>
</evidence>
<evidence type="ECO:0000256" key="6">
    <source>
        <dbReference type="ARBA" id="ARBA00049485"/>
    </source>
</evidence>
<reference evidence="8 9" key="1">
    <citation type="submission" date="2017-10" db="EMBL/GenBank/DDBJ databases">
        <title>Comparative genomics in systemic dimorphic fungi from Ajellomycetaceae.</title>
        <authorList>
            <person name="Munoz J.F."/>
            <person name="Mcewen J.G."/>
            <person name="Clay O.K."/>
            <person name="Cuomo C.A."/>
        </authorList>
    </citation>
    <scope>NUCLEOTIDE SEQUENCE [LARGE SCALE GENOMIC DNA]</scope>
    <source>
        <strain evidence="8 9">UAMH7299</strain>
    </source>
</reference>
<dbReference type="PANTHER" id="PTHR43364">
    <property type="entry name" value="NADH-SPECIFIC METHYLGLYOXAL REDUCTASE-RELATED"/>
    <property type="match status" value="1"/>
</dbReference>
<comment type="catalytic activity">
    <reaction evidence="6">
        <text>xylitol + NAD(+) = D-xylose + NADH + H(+)</text>
        <dbReference type="Rhea" id="RHEA:27441"/>
        <dbReference type="ChEBI" id="CHEBI:15378"/>
        <dbReference type="ChEBI" id="CHEBI:17151"/>
        <dbReference type="ChEBI" id="CHEBI:53455"/>
        <dbReference type="ChEBI" id="CHEBI:57540"/>
        <dbReference type="ChEBI" id="CHEBI:57945"/>
        <dbReference type="EC" id="1.1.1.307"/>
    </reaction>
</comment>
<evidence type="ECO:0000313" key="9">
    <source>
        <dbReference type="Proteomes" id="UP000224634"/>
    </source>
</evidence>
<name>A0A2B7Y9U9_POLH7</name>
<dbReference type="PRINTS" id="PR00069">
    <property type="entry name" value="ALDKETRDTASE"/>
</dbReference>
<dbReference type="PROSITE" id="PS00062">
    <property type="entry name" value="ALDOKETO_REDUCTASE_2"/>
    <property type="match status" value="1"/>
</dbReference>
<protein>
    <recommendedName>
        <fullName evidence="1">D-xylose reductase [NAD(P)H]</fullName>
        <ecNumber evidence="1">1.1.1.307</ecNumber>
    </recommendedName>
</protein>
<dbReference type="InterPro" id="IPR020471">
    <property type="entry name" value="AKR"/>
</dbReference>
<evidence type="ECO:0000256" key="2">
    <source>
        <dbReference type="ARBA" id="ARBA00023002"/>
    </source>
</evidence>
<dbReference type="CDD" id="cd19075">
    <property type="entry name" value="AKR_AKR7A1-5"/>
    <property type="match status" value="1"/>
</dbReference>
<dbReference type="InterPro" id="IPR050523">
    <property type="entry name" value="AKR_Detox_Biosynth"/>
</dbReference>
<dbReference type="STRING" id="1447883.A0A2B7Y9U9"/>
<comment type="similarity">
    <text evidence="4">Belongs to the aldo/keto reductase family. Aldo/keto reductase 2 subfamily.</text>
</comment>
<comment type="catalytic activity">
    <reaction evidence="5">
        <text>xylitol + NADP(+) = D-xylose + NADPH + H(+)</text>
        <dbReference type="Rhea" id="RHEA:27445"/>
        <dbReference type="ChEBI" id="CHEBI:15378"/>
        <dbReference type="ChEBI" id="CHEBI:17151"/>
        <dbReference type="ChEBI" id="CHEBI:53455"/>
        <dbReference type="ChEBI" id="CHEBI:57783"/>
        <dbReference type="ChEBI" id="CHEBI:58349"/>
        <dbReference type="EC" id="1.1.1.307"/>
    </reaction>
</comment>
<organism evidence="8 9">
    <name type="scientific">Polytolypa hystricis (strain UAMH7299)</name>
    <dbReference type="NCBI Taxonomy" id="1447883"/>
    <lineage>
        <taxon>Eukaryota</taxon>
        <taxon>Fungi</taxon>
        <taxon>Dikarya</taxon>
        <taxon>Ascomycota</taxon>
        <taxon>Pezizomycotina</taxon>
        <taxon>Eurotiomycetes</taxon>
        <taxon>Eurotiomycetidae</taxon>
        <taxon>Onygenales</taxon>
        <taxon>Onygenales incertae sedis</taxon>
        <taxon>Polytolypa</taxon>
    </lineage>
</organism>
<dbReference type="EC" id="1.1.1.307" evidence="1"/>
<dbReference type="GO" id="GO:0016491">
    <property type="term" value="F:oxidoreductase activity"/>
    <property type="evidence" value="ECO:0007669"/>
    <property type="project" value="UniProtKB-KW"/>
</dbReference>
<dbReference type="PANTHER" id="PTHR43364:SF4">
    <property type="entry name" value="NAD(P)-LINKED OXIDOREDUCTASE SUPERFAMILY PROTEIN"/>
    <property type="match status" value="1"/>
</dbReference>
<dbReference type="Proteomes" id="UP000224634">
    <property type="component" value="Unassembled WGS sequence"/>
</dbReference>
<feature type="domain" description="NADP-dependent oxidoreductase" evidence="7">
    <location>
        <begin position="9"/>
        <end position="324"/>
    </location>
</feature>
<evidence type="ECO:0000256" key="4">
    <source>
        <dbReference type="ARBA" id="ARBA00038157"/>
    </source>
</evidence>
<dbReference type="OrthoDB" id="48988at2759"/>
<sequence>MAANNSDMKVVFGAMTFGEPGQPTSRVLTTEDAGPILDVFQRYNHKEIDTARVYNTGTSEELLAAVDWQKRGLVMATKLYPTVGSFIESQDSYTHKPADVRRGLLNSLKALKTDKVDLWYLHGPDRNTPYEDTLREVNKLHQEGYFERLGVSNYMSWEVAQMCEICKKHGWIMPSVYQGIYHALQRSIEGELFPCLRNYGISLYVYQPLAGGFLTGRYKRDQAEVGADSPFDKDSVHGDWHRTRYWNDAYFTALEAMQAAGEKHGLTIGEVALRWLKYHSELKQELGDAIVIGASSVKHLETNLIDLAKGPLPDDVVQAVDSAWPLVKGAAVKYWY</sequence>
<dbReference type="Pfam" id="PF00248">
    <property type="entry name" value="Aldo_ket_red"/>
    <property type="match status" value="1"/>
</dbReference>
<dbReference type="SUPFAM" id="SSF51430">
    <property type="entry name" value="NAD(P)-linked oxidoreductase"/>
    <property type="match status" value="1"/>
</dbReference>
<dbReference type="Gene3D" id="3.20.20.100">
    <property type="entry name" value="NADP-dependent oxidoreductase domain"/>
    <property type="match status" value="1"/>
</dbReference>
<proteinExistence type="inferred from homology"/>
<keyword evidence="2" id="KW-0560">Oxidoreductase</keyword>
<comment type="function">
    <text evidence="3">Catalyzes the initial reaction in the xylose utilization pathway by reducing D-xylose into xylitol. Xylose is a major component of hemicelluloses such as xylan. Most fungi utilize D-xylose via three enzymatic reactions, xylose reductase (XR), xylitol dehydrogenase (XDH), and xylulokinase, to form xylulose 5-phosphate, which enters pentose phosphate pathway.</text>
</comment>
<accession>A0A2B7Y9U9</accession>
<gene>
    <name evidence="8" type="ORF">AJ80_04693</name>
</gene>
<dbReference type="InterPro" id="IPR023210">
    <property type="entry name" value="NADP_OxRdtase_dom"/>
</dbReference>
<dbReference type="AlphaFoldDB" id="A0A2B7Y9U9"/>
<evidence type="ECO:0000313" key="8">
    <source>
        <dbReference type="EMBL" id="PGH17869.1"/>
    </source>
</evidence>